<feature type="compositionally biased region" description="Basic and acidic residues" evidence="1">
    <location>
        <begin position="292"/>
        <end position="305"/>
    </location>
</feature>
<feature type="compositionally biased region" description="Polar residues" evidence="1">
    <location>
        <begin position="13"/>
        <end position="25"/>
    </location>
</feature>
<feature type="compositionally biased region" description="Basic and acidic residues" evidence="1">
    <location>
        <begin position="148"/>
        <end position="160"/>
    </location>
</feature>
<feature type="compositionally biased region" description="Basic and acidic residues" evidence="1">
    <location>
        <begin position="1"/>
        <end position="11"/>
    </location>
</feature>
<dbReference type="OrthoDB" id="1908091at2759"/>
<evidence type="ECO:0000256" key="1">
    <source>
        <dbReference type="SAM" id="MobiDB-lite"/>
    </source>
</evidence>
<dbReference type="AlphaFoldDB" id="A0A5B6VS16"/>
<feature type="region of interest" description="Disordered" evidence="1">
    <location>
        <begin position="109"/>
        <end position="160"/>
    </location>
</feature>
<feature type="compositionally biased region" description="Basic and acidic residues" evidence="1">
    <location>
        <begin position="232"/>
        <end position="250"/>
    </location>
</feature>
<keyword evidence="2" id="KW-0808">Transferase</keyword>
<gene>
    <name evidence="2" type="ORF">EPI10_017316</name>
</gene>
<evidence type="ECO:0000313" key="3">
    <source>
        <dbReference type="Proteomes" id="UP000325315"/>
    </source>
</evidence>
<dbReference type="GO" id="GO:0016740">
    <property type="term" value="F:transferase activity"/>
    <property type="evidence" value="ECO:0007669"/>
    <property type="project" value="UniProtKB-KW"/>
</dbReference>
<evidence type="ECO:0000313" key="2">
    <source>
        <dbReference type="EMBL" id="KAA3471725.1"/>
    </source>
</evidence>
<reference evidence="3" key="1">
    <citation type="journal article" date="2019" name="Plant Biotechnol. J.">
        <title>Genome sequencing of the Australian wild diploid species Gossypium australe highlights disease resistance and delayed gland morphogenesis.</title>
        <authorList>
            <person name="Cai Y."/>
            <person name="Cai X."/>
            <person name="Wang Q."/>
            <person name="Wang P."/>
            <person name="Zhang Y."/>
            <person name="Cai C."/>
            <person name="Xu Y."/>
            <person name="Wang K."/>
            <person name="Zhou Z."/>
            <person name="Wang C."/>
            <person name="Geng S."/>
            <person name="Li B."/>
            <person name="Dong Q."/>
            <person name="Hou Y."/>
            <person name="Wang H."/>
            <person name="Ai P."/>
            <person name="Liu Z."/>
            <person name="Yi F."/>
            <person name="Sun M."/>
            <person name="An G."/>
            <person name="Cheng J."/>
            <person name="Zhang Y."/>
            <person name="Shi Q."/>
            <person name="Xie Y."/>
            <person name="Shi X."/>
            <person name="Chang Y."/>
            <person name="Huang F."/>
            <person name="Chen Y."/>
            <person name="Hong S."/>
            <person name="Mi L."/>
            <person name="Sun Q."/>
            <person name="Zhang L."/>
            <person name="Zhou B."/>
            <person name="Peng R."/>
            <person name="Zhang X."/>
            <person name="Liu F."/>
        </authorList>
    </citation>
    <scope>NUCLEOTIDE SEQUENCE [LARGE SCALE GENOMIC DNA]</scope>
    <source>
        <strain evidence="3">cv. PA1801</strain>
    </source>
</reference>
<keyword evidence="3" id="KW-1185">Reference proteome</keyword>
<organism evidence="2 3">
    <name type="scientific">Gossypium australe</name>
    <dbReference type="NCBI Taxonomy" id="47621"/>
    <lineage>
        <taxon>Eukaryota</taxon>
        <taxon>Viridiplantae</taxon>
        <taxon>Streptophyta</taxon>
        <taxon>Embryophyta</taxon>
        <taxon>Tracheophyta</taxon>
        <taxon>Spermatophyta</taxon>
        <taxon>Magnoliopsida</taxon>
        <taxon>eudicotyledons</taxon>
        <taxon>Gunneridae</taxon>
        <taxon>Pentapetalae</taxon>
        <taxon>rosids</taxon>
        <taxon>malvids</taxon>
        <taxon>Malvales</taxon>
        <taxon>Malvaceae</taxon>
        <taxon>Malvoideae</taxon>
        <taxon>Gossypium</taxon>
    </lineage>
</organism>
<comment type="caution">
    <text evidence="2">The sequence shown here is derived from an EMBL/GenBank/DDBJ whole genome shotgun (WGS) entry which is preliminary data.</text>
</comment>
<proteinExistence type="predicted"/>
<feature type="compositionally biased region" description="Polar residues" evidence="1">
    <location>
        <begin position="113"/>
        <end position="122"/>
    </location>
</feature>
<dbReference type="Proteomes" id="UP000325315">
    <property type="component" value="Unassembled WGS sequence"/>
</dbReference>
<accession>A0A5B6VS16</accession>
<sequence>MESPHEVKMEMDSINNNDSCYTSSSEDTEPVLDQTSKSPEIHRDQMQKSLNLLVPPKGKTLHTLPYDFNPSPAERPRPEFNLFYSTYNQHRPTSTCSTASDLQVEVSEVGSPPLTTTGSSIDGESIPYDDGDVDRDIHSDGEVWGEANGEKPKELHDIIEEDPVKVDLSDLKMKLDGPNASHQKPMEELNVKPITQRASSVSDSKSYESKTPLESKKMEKCQPGDAPNAVQSRDKLIENNDSGSKQRFDDPIVMALNRRLLIEQVPENKFSSPREKALPVVEQATGAASTRSVEDTKHETERLTEAKANSGLSTSAGESGKGG</sequence>
<dbReference type="EMBL" id="SMMG02000006">
    <property type="protein sequence ID" value="KAA3471725.1"/>
    <property type="molecule type" value="Genomic_DNA"/>
</dbReference>
<protein>
    <submittedName>
        <fullName evidence="2">Histone acetyltransferase KAT6B</fullName>
    </submittedName>
</protein>
<name>A0A5B6VS16_9ROSI</name>
<feature type="compositionally biased region" description="Basic and acidic residues" evidence="1">
    <location>
        <begin position="205"/>
        <end position="222"/>
    </location>
</feature>
<feature type="region of interest" description="Disordered" evidence="1">
    <location>
        <begin position="264"/>
        <end position="323"/>
    </location>
</feature>
<feature type="region of interest" description="Disordered" evidence="1">
    <location>
        <begin position="1"/>
        <end position="42"/>
    </location>
</feature>
<feature type="region of interest" description="Disordered" evidence="1">
    <location>
        <begin position="174"/>
        <end position="250"/>
    </location>
</feature>